<keyword evidence="2" id="KW-0328">Glycosyltransferase</keyword>
<keyword evidence="6" id="KW-1185">Reference proteome</keyword>
<dbReference type="PANTHER" id="PTHR43630">
    <property type="entry name" value="POLY-BETA-1,6-N-ACETYL-D-GLUCOSAMINE SYNTHASE"/>
    <property type="match status" value="1"/>
</dbReference>
<accession>A0A2V3ZV56</accession>
<dbReference type="Proteomes" id="UP000248079">
    <property type="component" value="Unassembled WGS sequence"/>
</dbReference>
<dbReference type="OrthoDB" id="9766971at2"/>
<dbReference type="SUPFAM" id="SSF53448">
    <property type="entry name" value="Nucleotide-diphospho-sugar transferases"/>
    <property type="match status" value="1"/>
</dbReference>
<keyword evidence="4" id="KW-0472">Membrane</keyword>
<dbReference type="InterPro" id="IPR029044">
    <property type="entry name" value="Nucleotide-diphossugar_trans"/>
</dbReference>
<keyword evidence="4" id="KW-1133">Transmembrane helix</keyword>
<keyword evidence="3 5" id="KW-0808">Transferase</keyword>
<name>A0A2V3ZV56_9BACT</name>
<evidence type="ECO:0000256" key="4">
    <source>
        <dbReference type="SAM" id="Phobius"/>
    </source>
</evidence>
<dbReference type="AlphaFoldDB" id="A0A2V3ZV56"/>
<comment type="caution">
    <text evidence="5">The sequence shown here is derived from an EMBL/GenBank/DDBJ whole genome shotgun (WGS) entry which is preliminary data.</text>
</comment>
<dbReference type="Pfam" id="PF13641">
    <property type="entry name" value="Glyco_tranf_2_3"/>
    <property type="match status" value="1"/>
</dbReference>
<feature type="transmembrane region" description="Helical" evidence="4">
    <location>
        <begin position="329"/>
        <end position="347"/>
    </location>
</feature>
<dbReference type="CDD" id="cd06439">
    <property type="entry name" value="CESA_like_1"/>
    <property type="match status" value="1"/>
</dbReference>
<feature type="transmembrane region" description="Helical" evidence="4">
    <location>
        <begin position="295"/>
        <end position="317"/>
    </location>
</feature>
<evidence type="ECO:0000256" key="1">
    <source>
        <dbReference type="ARBA" id="ARBA00006739"/>
    </source>
</evidence>
<feature type="transmembrane region" description="Helical" evidence="4">
    <location>
        <begin position="6"/>
        <end position="27"/>
    </location>
</feature>
<evidence type="ECO:0000313" key="5">
    <source>
        <dbReference type="EMBL" id="PXX98946.1"/>
    </source>
</evidence>
<dbReference type="EMBL" id="QFLI01000007">
    <property type="protein sequence ID" value="PXX98946.1"/>
    <property type="molecule type" value="Genomic_DNA"/>
</dbReference>
<sequence>MEILFWVALFIIFYSYLGYGILLFLIIKLRRLFGLKKNHTGNEDYEPEVTLFVAAYNEKDYVDEKVKNSFSLNYPKEKVKHVWVTDGSDDGTPDLLRKYDGVEVYHEDARGGKIGAMNRGMQFVKTPIVIFSDGNTNLGEDSIQEIVNLFKDPKVGCVSGEKRIYQKGADAAAGAGEGLYWKYESTLKKWDAEWYSVVGAAGELFAIRTELWQEVEKDTLLDDFIISLRVAMSGYTIQYNPNAYAIETASANVKEELKRKVRISAGGIQSVVRLAPLLNPFKYGTLSFQYISHRVLRWTLTPLLLLFILPINFALAYNSGMNLENIYTLLFYGQIVFYSAALIGWFLENRKIKIKALFVPYYFFIMNLSVYLGFKRYMKGNQSVKWERAKRG</sequence>
<reference evidence="5 6" key="1">
    <citation type="submission" date="2018-05" db="EMBL/GenBank/DDBJ databases">
        <title>Marinifilum breve JC075T sp. nov., a marine bacterium isolated from Yongle Blue Hole in the South China Sea.</title>
        <authorList>
            <person name="Fu T."/>
        </authorList>
    </citation>
    <scope>NUCLEOTIDE SEQUENCE [LARGE SCALE GENOMIC DNA]</scope>
    <source>
        <strain evidence="5 6">JC075</strain>
    </source>
</reference>
<feature type="transmembrane region" description="Helical" evidence="4">
    <location>
        <begin position="354"/>
        <end position="374"/>
    </location>
</feature>
<dbReference type="PANTHER" id="PTHR43630:SF1">
    <property type="entry name" value="POLY-BETA-1,6-N-ACETYL-D-GLUCOSAMINE SYNTHASE"/>
    <property type="match status" value="1"/>
</dbReference>
<gene>
    <name evidence="5" type="ORF">DF185_15755</name>
</gene>
<keyword evidence="4" id="KW-0812">Transmembrane</keyword>
<proteinExistence type="inferred from homology"/>
<dbReference type="GO" id="GO:0016757">
    <property type="term" value="F:glycosyltransferase activity"/>
    <property type="evidence" value="ECO:0007669"/>
    <property type="project" value="UniProtKB-KW"/>
</dbReference>
<evidence type="ECO:0000313" key="6">
    <source>
        <dbReference type="Proteomes" id="UP000248079"/>
    </source>
</evidence>
<evidence type="ECO:0000256" key="2">
    <source>
        <dbReference type="ARBA" id="ARBA00022676"/>
    </source>
</evidence>
<evidence type="ECO:0000256" key="3">
    <source>
        <dbReference type="ARBA" id="ARBA00022679"/>
    </source>
</evidence>
<protein>
    <submittedName>
        <fullName evidence="5">Glycosyl transferase</fullName>
    </submittedName>
</protein>
<dbReference type="Gene3D" id="3.90.550.10">
    <property type="entry name" value="Spore Coat Polysaccharide Biosynthesis Protein SpsA, Chain A"/>
    <property type="match status" value="1"/>
</dbReference>
<comment type="similarity">
    <text evidence="1">Belongs to the glycosyltransferase 2 family.</text>
</comment>
<organism evidence="5 6">
    <name type="scientific">Marinifilum breve</name>
    <dbReference type="NCBI Taxonomy" id="2184082"/>
    <lineage>
        <taxon>Bacteria</taxon>
        <taxon>Pseudomonadati</taxon>
        <taxon>Bacteroidota</taxon>
        <taxon>Bacteroidia</taxon>
        <taxon>Marinilabiliales</taxon>
        <taxon>Marinifilaceae</taxon>
    </lineage>
</organism>